<keyword evidence="4 8" id="KW-1133">Transmembrane helix</keyword>
<keyword evidence="2" id="KW-0813">Transport</keyword>
<sequence length="132" mass="14054">MITALLGVLVARLEGWPLSDGLYFPFITGLTIGYGDLVPKAGSTRVVAVLIGVCGIILTGLVVAVAFRRCASPLTTWTTRESDDFGKLIGVLERLRLPTAVAGLTIRRLCNAGCRVQRMCRPGLVGTQLLIA</sequence>
<keyword evidence="11" id="KW-1185">Reference proteome</keyword>
<feature type="domain" description="Potassium channel" evidence="9">
    <location>
        <begin position="7"/>
        <end position="69"/>
    </location>
</feature>
<evidence type="ECO:0000256" key="6">
    <source>
        <dbReference type="ARBA" id="ARBA00023136"/>
    </source>
</evidence>
<evidence type="ECO:0000256" key="5">
    <source>
        <dbReference type="ARBA" id="ARBA00023065"/>
    </source>
</evidence>
<dbReference type="Pfam" id="PF07885">
    <property type="entry name" value="Ion_trans_2"/>
    <property type="match status" value="1"/>
</dbReference>
<evidence type="ECO:0000256" key="2">
    <source>
        <dbReference type="ARBA" id="ARBA00022448"/>
    </source>
</evidence>
<evidence type="ECO:0000313" key="11">
    <source>
        <dbReference type="Proteomes" id="UP001385892"/>
    </source>
</evidence>
<keyword evidence="7 10" id="KW-0407">Ion channel</keyword>
<feature type="transmembrane region" description="Helical" evidence="8">
    <location>
        <begin position="46"/>
        <end position="67"/>
    </location>
</feature>
<proteinExistence type="predicted"/>
<dbReference type="Proteomes" id="UP001385892">
    <property type="component" value="Unassembled WGS sequence"/>
</dbReference>
<evidence type="ECO:0000256" key="3">
    <source>
        <dbReference type="ARBA" id="ARBA00022692"/>
    </source>
</evidence>
<dbReference type="Gene3D" id="1.10.287.70">
    <property type="match status" value="1"/>
</dbReference>
<dbReference type="PANTHER" id="PTHR11003">
    <property type="entry name" value="POTASSIUM CHANNEL, SUBFAMILY K"/>
    <property type="match status" value="1"/>
</dbReference>
<evidence type="ECO:0000256" key="4">
    <source>
        <dbReference type="ARBA" id="ARBA00022989"/>
    </source>
</evidence>
<protein>
    <submittedName>
        <fullName evidence="10">Potassium channel family protein</fullName>
    </submittedName>
</protein>
<evidence type="ECO:0000313" key="10">
    <source>
        <dbReference type="EMBL" id="MEJ8848586.1"/>
    </source>
</evidence>
<name>A0ABU8WM39_9BURK</name>
<keyword evidence="6 8" id="KW-0472">Membrane</keyword>
<keyword evidence="5" id="KW-0406">Ion transport</keyword>
<accession>A0ABU8WM39</accession>
<keyword evidence="3 8" id="KW-0812">Transmembrane</keyword>
<dbReference type="RefSeq" id="WP_340343719.1">
    <property type="nucleotide sequence ID" value="NZ_JBBKZT010000008.1"/>
</dbReference>
<evidence type="ECO:0000256" key="1">
    <source>
        <dbReference type="ARBA" id="ARBA00004141"/>
    </source>
</evidence>
<dbReference type="InterPro" id="IPR013099">
    <property type="entry name" value="K_chnl_dom"/>
</dbReference>
<dbReference type="EMBL" id="JBBKZT010000008">
    <property type="protein sequence ID" value="MEJ8848586.1"/>
    <property type="molecule type" value="Genomic_DNA"/>
</dbReference>
<dbReference type="SUPFAM" id="SSF81324">
    <property type="entry name" value="Voltage-gated potassium channels"/>
    <property type="match status" value="1"/>
</dbReference>
<reference evidence="10 11" key="1">
    <citation type="submission" date="2024-03" db="EMBL/GenBank/DDBJ databases">
        <title>Novel species of the genus Variovorax.</title>
        <authorList>
            <person name="Liu Q."/>
            <person name="Xin Y.-H."/>
        </authorList>
    </citation>
    <scope>NUCLEOTIDE SEQUENCE [LARGE SCALE GENOMIC DNA]</scope>
    <source>
        <strain evidence="10 11">KACC 18900</strain>
    </source>
</reference>
<evidence type="ECO:0000256" key="8">
    <source>
        <dbReference type="SAM" id="Phobius"/>
    </source>
</evidence>
<organism evidence="10 11">
    <name type="scientific">Variovorax rhizosphaerae</name>
    <dbReference type="NCBI Taxonomy" id="1836200"/>
    <lineage>
        <taxon>Bacteria</taxon>
        <taxon>Pseudomonadati</taxon>
        <taxon>Pseudomonadota</taxon>
        <taxon>Betaproteobacteria</taxon>
        <taxon>Burkholderiales</taxon>
        <taxon>Comamonadaceae</taxon>
        <taxon>Variovorax</taxon>
    </lineage>
</organism>
<dbReference type="GO" id="GO:0034220">
    <property type="term" value="P:monoatomic ion transmembrane transport"/>
    <property type="evidence" value="ECO:0007669"/>
    <property type="project" value="UniProtKB-KW"/>
</dbReference>
<gene>
    <name evidence="10" type="ORF">WKW82_18140</name>
</gene>
<dbReference type="PANTHER" id="PTHR11003:SF334">
    <property type="entry name" value="FI03418P"/>
    <property type="match status" value="1"/>
</dbReference>
<evidence type="ECO:0000259" key="9">
    <source>
        <dbReference type="Pfam" id="PF07885"/>
    </source>
</evidence>
<comment type="caution">
    <text evidence="10">The sequence shown here is derived from an EMBL/GenBank/DDBJ whole genome shotgun (WGS) entry which is preliminary data.</text>
</comment>
<dbReference type="InterPro" id="IPR003280">
    <property type="entry name" value="2pore_dom_K_chnl"/>
</dbReference>
<comment type="subcellular location">
    <subcellularLocation>
        <location evidence="1">Membrane</location>
        <topology evidence="1">Multi-pass membrane protein</topology>
    </subcellularLocation>
</comment>
<evidence type="ECO:0000256" key="7">
    <source>
        <dbReference type="ARBA" id="ARBA00023303"/>
    </source>
</evidence>